<dbReference type="Pfam" id="PF00578">
    <property type="entry name" value="AhpC-TSA"/>
    <property type="match status" value="1"/>
</dbReference>
<dbReference type="GO" id="GO:0016491">
    <property type="term" value="F:oxidoreductase activity"/>
    <property type="evidence" value="ECO:0007669"/>
    <property type="project" value="InterPro"/>
</dbReference>
<dbReference type="SUPFAM" id="SSF52833">
    <property type="entry name" value="Thioredoxin-like"/>
    <property type="match status" value="1"/>
</dbReference>
<evidence type="ECO:0000313" key="8">
    <source>
        <dbReference type="Proteomes" id="UP000434850"/>
    </source>
</evidence>
<keyword evidence="2" id="KW-0201">Cytochrome c-type biogenesis</keyword>
<protein>
    <submittedName>
        <fullName evidence="7">Redoxin domain-containing protein</fullName>
    </submittedName>
</protein>
<feature type="chain" id="PRO_5026018743" evidence="5">
    <location>
        <begin position="23"/>
        <end position="261"/>
    </location>
</feature>
<organism evidence="7 8">
    <name type="scientific">Mucilaginibacter aquatilis</name>
    <dbReference type="NCBI Taxonomy" id="1517760"/>
    <lineage>
        <taxon>Bacteria</taxon>
        <taxon>Pseudomonadati</taxon>
        <taxon>Bacteroidota</taxon>
        <taxon>Sphingobacteriia</taxon>
        <taxon>Sphingobacteriales</taxon>
        <taxon>Sphingobacteriaceae</taxon>
        <taxon>Mucilaginibacter</taxon>
    </lineage>
</organism>
<evidence type="ECO:0000256" key="1">
    <source>
        <dbReference type="ARBA" id="ARBA00004196"/>
    </source>
</evidence>
<gene>
    <name evidence="7" type="ORF">GO816_08145</name>
</gene>
<evidence type="ECO:0000313" key="7">
    <source>
        <dbReference type="EMBL" id="MVN91091.1"/>
    </source>
</evidence>
<sequence>MKSTIYTLAILLFSILSFSVKAQVSTTGPQKVYKLPRLDEHSVITDSTGKRIDYTAWTTLVNTGRYNVKVVMLANGKGALRLSKLTKTERDARIAQMPKPMDSPFFTTGQNFDKNFKEKDFKGASWDKKSLKGKIVVMSFWYVNNVQCRQQITDMNEMVASFKNDPNVIFISVPMDDKKIAEEYLNTNPLNYVHLENGKKLSDKLGILNHPTDVIIDQNGVIQYHTTGYNIAGSYWISKTVAELQHTPVIPINEQVLASVK</sequence>
<comment type="subcellular location">
    <subcellularLocation>
        <location evidence="1">Cell envelope</location>
    </subcellularLocation>
</comment>
<dbReference type="RefSeq" id="WP_157541033.1">
    <property type="nucleotide sequence ID" value="NZ_WQLA01000003.1"/>
</dbReference>
<dbReference type="GO" id="GO:0030313">
    <property type="term" value="C:cell envelope"/>
    <property type="evidence" value="ECO:0007669"/>
    <property type="project" value="UniProtKB-SubCell"/>
</dbReference>
<keyword evidence="5" id="KW-0732">Signal</keyword>
<dbReference type="CDD" id="cd02966">
    <property type="entry name" value="TlpA_like_family"/>
    <property type="match status" value="1"/>
</dbReference>
<dbReference type="GO" id="GO:0017004">
    <property type="term" value="P:cytochrome complex assembly"/>
    <property type="evidence" value="ECO:0007669"/>
    <property type="project" value="UniProtKB-KW"/>
</dbReference>
<evidence type="ECO:0000256" key="3">
    <source>
        <dbReference type="ARBA" id="ARBA00023157"/>
    </source>
</evidence>
<keyword evidence="4" id="KW-0676">Redox-active center</keyword>
<dbReference type="PANTHER" id="PTHR42852">
    <property type="entry name" value="THIOL:DISULFIDE INTERCHANGE PROTEIN DSBE"/>
    <property type="match status" value="1"/>
</dbReference>
<dbReference type="Gene3D" id="3.40.30.10">
    <property type="entry name" value="Glutaredoxin"/>
    <property type="match status" value="1"/>
</dbReference>
<dbReference type="PANTHER" id="PTHR42852:SF6">
    <property type="entry name" value="THIOL:DISULFIDE INTERCHANGE PROTEIN DSBE"/>
    <property type="match status" value="1"/>
</dbReference>
<keyword evidence="8" id="KW-1185">Reference proteome</keyword>
<reference evidence="7 8" key="1">
    <citation type="submission" date="2019-12" db="EMBL/GenBank/DDBJ databases">
        <title>Mucilaginibacter sp. HME9299 genome sequencing and assembly.</title>
        <authorList>
            <person name="Kang H."/>
            <person name="Kim H."/>
            <person name="Joh K."/>
        </authorList>
    </citation>
    <scope>NUCLEOTIDE SEQUENCE [LARGE SCALE GENOMIC DNA]</scope>
    <source>
        <strain evidence="7 8">HME9299</strain>
    </source>
</reference>
<dbReference type="AlphaFoldDB" id="A0A6I4I7K8"/>
<dbReference type="InterPro" id="IPR036249">
    <property type="entry name" value="Thioredoxin-like_sf"/>
</dbReference>
<evidence type="ECO:0000259" key="6">
    <source>
        <dbReference type="PROSITE" id="PS51352"/>
    </source>
</evidence>
<proteinExistence type="predicted"/>
<dbReference type="PROSITE" id="PS51352">
    <property type="entry name" value="THIOREDOXIN_2"/>
    <property type="match status" value="1"/>
</dbReference>
<dbReference type="InterPro" id="IPR050553">
    <property type="entry name" value="Thioredoxin_ResA/DsbE_sf"/>
</dbReference>
<feature type="domain" description="Thioredoxin" evidence="6">
    <location>
        <begin position="97"/>
        <end position="246"/>
    </location>
</feature>
<dbReference type="Proteomes" id="UP000434850">
    <property type="component" value="Unassembled WGS sequence"/>
</dbReference>
<dbReference type="EMBL" id="WQLA01000003">
    <property type="protein sequence ID" value="MVN91091.1"/>
    <property type="molecule type" value="Genomic_DNA"/>
</dbReference>
<evidence type="ECO:0000256" key="2">
    <source>
        <dbReference type="ARBA" id="ARBA00022748"/>
    </source>
</evidence>
<dbReference type="GO" id="GO:0016209">
    <property type="term" value="F:antioxidant activity"/>
    <property type="evidence" value="ECO:0007669"/>
    <property type="project" value="InterPro"/>
</dbReference>
<dbReference type="InterPro" id="IPR000866">
    <property type="entry name" value="AhpC/TSA"/>
</dbReference>
<keyword evidence="3" id="KW-1015">Disulfide bond</keyword>
<dbReference type="OrthoDB" id="9815205at2"/>
<evidence type="ECO:0000256" key="5">
    <source>
        <dbReference type="SAM" id="SignalP"/>
    </source>
</evidence>
<evidence type="ECO:0000256" key="4">
    <source>
        <dbReference type="ARBA" id="ARBA00023284"/>
    </source>
</evidence>
<comment type="caution">
    <text evidence="7">The sequence shown here is derived from an EMBL/GenBank/DDBJ whole genome shotgun (WGS) entry which is preliminary data.</text>
</comment>
<feature type="signal peptide" evidence="5">
    <location>
        <begin position="1"/>
        <end position="22"/>
    </location>
</feature>
<name>A0A6I4I7K8_9SPHI</name>
<accession>A0A6I4I7K8</accession>
<dbReference type="InterPro" id="IPR013766">
    <property type="entry name" value="Thioredoxin_domain"/>
</dbReference>